<dbReference type="Pfam" id="PF01520">
    <property type="entry name" value="Amidase_3"/>
    <property type="match status" value="1"/>
</dbReference>
<evidence type="ECO:0000259" key="2">
    <source>
        <dbReference type="SMART" id="SM00646"/>
    </source>
</evidence>
<gene>
    <name evidence="3" type="ORF">HGO97_011970</name>
</gene>
<dbReference type="EMBL" id="JABACJ020000010">
    <property type="protein sequence ID" value="MBU3876529.1"/>
    <property type="molecule type" value="Genomic_DNA"/>
</dbReference>
<proteinExistence type="predicted"/>
<sequence>MVLLGCAVVGSQKAGEYLYQNYMADEGIQTAAQAKAEGKQVIVVDAGHGGSDPGKVGINQALEKDVNLQISKKVKANLEKQGYVVVMTREDENGIADSKAEDLKKRVSIINETKPVLALSIHQNSYPGESIHGSQVFYYTHSKDGENIAKTMQEALLAADPENKRQAKANDTYYVLKKTEVPVIIVECGFLSNSQEAEKLINDEYQETLAEAICNGVQKSLAK</sequence>
<keyword evidence="4" id="KW-1185">Reference proteome</keyword>
<dbReference type="EC" id="3.5.1.28" evidence="3"/>
<dbReference type="GO" id="GO:0008745">
    <property type="term" value="F:N-acetylmuramoyl-L-alanine amidase activity"/>
    <property type="evidence" value="ECO:0007669"/>
    <property type="project" value="UniProtKB-EC"/>
</dbReference>
<dbReference type="Proteomes" id="UP000723714">
    <property type="component" value="Unassembled WGS sequence"/>
</dbReference>
<dbReference type="InterPro" id="IPR050695">
    <property type="entry name" value="N-acetylmuramoyl_amidase_3"/>
</dbReference>
<dbReference type="InterPro" id="IPR002508">
    <property type="entry name" value="MurNAc-LAA_cat"/>
</dbReference>
<organism evidence="3 4">
    <name type="scientific">Faecalicatena faecalis</name>
    <dbReference type="NCBI Taxonomy" id="2726362"/>
    <lineage>
        <taxon>Bacteria</taxon>
        <taxon>Bacillati</taxon>
        <taxon>Bacillota</taxon>
        <taxon>Clostridia</taxon>
        <taxon>Lachnospirales</taxon>
        <taxon>Lachnospiraceae</taxon>
        <taxon>Faecalicatena</taxon>
    </lineage>
</organism>
<name>A0ABS6D4K6_9FIRM</name>
<keyword evidence="1 3" id="KW-0378">Hydrolase</keyword>
<protein>
    <submittedName>
        <fullName evidence="3">N-acetylmuramoyl-L-alanine amidase</fullName>
        <ecNumber evidence="3">3.5.1.28</ecNumber>
    </submittedName>
</protein>
<comment type="caution">
    <text evidence="3">The sequence shown here is derived from an EMBL/GenBank/DDBJ whole genome shotgun (WGS) entry which is preliminary data.</text>
</comment>
<dbReference type="PANTHER" id="PTHR30404:SF0">
    <property type="entry name" value="N-ACETYLMURAMOYL-L-ALANINE AMIDASE AMIC"/>
    <property type="match status" value="1"/>
</dbReference>
<dbReference type="SMART" id="SM00646">
    <property type="entry name" value="Ami_3"/>
    <property type="match status" value="1"/>
</dbReference>
<evidence type="ECO:0000313" key="3">
    <source>
        <dbReference type="EMBL" id="MBU3876529.1"/>
    </source>
</evidence>
<accession>A0ABS6D4K6</accession>
<evidence type="ECO:0000256" key="1">
    <source>
        <dbReference type="ARBA" id="ARBA00022801"/>
    </source>
</evidence>
<evidence type="ECO:0000313" key="4">
    <source>
        <dbReference type="Proteomes" id="UP000723714"/>
    </source>
</evidence>
<dbReference type="PANTHER" id="PTHR30404">
    <property type="entry name" value="N-ACETYLMURAMOYL-L-ALANINE AMIDASE"/>
    <property type="match status" value="1"/>
</dbReference>
<dbReference type="CDD" id="cd02696">
    <property type="entry name" value="MurNAc-LAA"/>
    <property type="match status" value="1"/>
</dbReference>
<reference evidence="3 4" key="1">
    <citation type="submission" date="2021-06" db="EMBL/GenBank/DDBJ databases">
        <title>Faecalicatena sp. nov. isolated from porcine feces.</title>
        <authorList>
            <person name="Oh B.S."/>
            <person name="Lee J.H."/>
        </authorList>
    </citation>
    <scope>NUCLEOTIDE SEQUENCE [LARGE SCALE GENOMIC DNA]</scope>
    <source>
        <strain evidence="3 4">AGMB00832</strain>
    </source>
</reference>
<feature type="domain" description="MurNAc-LAA" evidence="2">
    <location>
        <begin position="107"/>
        <end position="218"/>
    </location>
</feature>